<dbReference type="EMBL" id="BARS01036852">
    <property type="protein sequence ID" value="GAG19649.1"/>
    <property type="molecule type" value="Genomic_DNA"/>
</dbReference>
<feature type="coiled-coil region" evidence="1">
    <location>
        <begin position="3"/>
        <end position="115"/>
    </location>
</feature>
<reference evidence="3" key="1">
    <citation type="journal article" date="2014" name="Front. Microbiol.">
        <title>High frequency of phylogenetically diverse reductive dehalogenase-homologous genes in deep subseafloor sedimentary metagenomes.</title>
        <authorList>
            <person name="Kawai M."/>
            <person name="Futagami T."/>
            <person name="Toyoda A."/>
            <person name="Takaki Y."/>
            <person name="Nishi S."/>
            <person name="Hori S."/>
            <person name="Arai W."/>
            <person name="Tsubouchi T."/>
            <person name="Morono Y."/>
            <person name="Uchiyama I."/>
            <person name="Ito T."/>
            <person name="Fujiyama A."/>
            <person name="Inagaki F."/>
            <person name="Takami H."/>
        </authorList>
    </citation>
    <scope>NUCLEOTIDE SEQUENCE</scope>
    <source>
        <strain evidence="3">Expedition CK06-06</strain>
    </source>
</reference>
<comment type="caution">
    <text evidence="3">The sequence shown here is derived from an EMBL/GenBank/DDBJ whole genome shotgun (WGS) entry which is preliminary data.</text>
</comment>
<keyword evidence="1" id="KW-0175">Coiled coil</keyword>
<feature type="compositionally biased region" description="Basic and acidic residues" evidence="2">
    <location>
        <begin position="200"/>
        <end position="212"/>
    </location>
</feature>
<name>X0VMP5_9ZZZZ</name>
<proteinExistence type="predicted"/>
<feature type="region of interest" description="Disordered" evidence="2">
    <location>
        <begin position="200"/>
        <end position="224"/>
    </location>
</feature>
<accession>X0VMP5</accession>
<dbReference type="AlphaFoldDB" id="X0VMP5"/>
<feature type="non-terminal residue" evidence="3">
    <location>
        <position position="257"/>
    </location>
</feature>
<evidence type="ECO:0000256" key="1">
    <source>
        <dbReference type="SAM" id="Coils"/>
    </source>
</evidence>
<feature type="non-terminal residue" evidence="3">
    <location>
        <position position="1"/>
    </location>
</feature>
<protein>
    <submittedName>
        <fullName evidence="3">Uncharacterized protein</fullName>
    </submittedName>
</protein>
<organism evidence="3">
    <name type="scientific">marine sediment metagenome</name>
    <dbReference type="NCBI Taxonomy" id="412755"/>
    <lineage>
        <taxon>unclassified sequences</taxon>
        <taxon>metagenomes</taxon>
        <taxon>ecological metagenomes</taxon>
    </lineage>
</organism>
<gene>
    <name evidence="3" type="ORF">S01H1_56583</name>
</gene>
<evidence type="ECO:0000256" key="2">
    <source>
        <dbReference type="SAM" id="MobiDB-lite"/>
    </source>
</evidence>
<evidence type="ECO:0000313" key="3">
    <source>
        <dbReference type="EMBL" id="GAG19649.1"/>
    </source>
</evidence>
<sequence>AQLKSFNREFLIAEKKTKDAENKISLLRRRIPEMGDGLNSLDRESERTETELENLTAKKRDLSENIARIELSVQQTINAVADIETESQEALLSAIERCDTEKARLSEEISEMLSKTSIEKKQSEAELNDISLDFAKRVSERDYTKGLLAERQEVVAGPKDEITLLEKKCSVIEEVIELGEKRNSLKTDIEKMEKEARTSTRKVKELQEALSEKEEELNTLSSGNVERKDSIASLEEEVGLYDELVLKVQDSEGRIQA</sequence>